<name>A0A8T1V4B3_9STRA</name>
<protein>
    <submittedName>
        <fullName evidence="2">Uncharacterized protein</fullName>
    </submittedName>
</protein>
<evidence type="ECO:0000313" key="2">
    <source>
        <dbReference type="EMBL" id="KAG6973901.1"/>
    </source>
</evidence>
<feature type="compositionally biased region" description="Low complexity" evidence="1">
    <location>
        <begin position="11"/>
        <end position="24"/>
    </location>
</feature>
<evidence type="ECO:0000313" key="3">
    <source>
        <dbReference type="Proteomes" id="UP000688947"/>
    </source>
</evidence>
<dbReference type="VEuPathDB" id="FungiDB:PC110_g6982"/>
<feature type="compositionally biased region" description="Basic and acidic residues" evidence="1">
    <location>
        <begin position="147"/>
        <end position="156"/>
    </location>
</feature>
<sequence length="382" mass="42327">MGQTQNKLMESESLSTSLESIVSSVRGSNEESQSKSDGDSNANYDEEQFEDEHESITVVPVSGSLQSSSSENYASDDFEVDEHEHETFITGAIGGEVLEGGDGGKRSHSEENDYEDESFEDEQEASQTEKHKVDPQESGGQRQQGGKNDEPHEGDGLIRVTPAVEKSLDPLVRTWCSKKIQELQASSFLPERSQSRLRKANMVVDEIPATISEKLFHRARSARQPRRLHEQRGDSWLRCCQQIKVPTSLMQRVQTQLWMAKSSSQCSIEKLTPETLPTSTQLVAPTFCSVKRDNLLGQLATIQLSENTRRWAAPDSEGLSLGMFDFVHNMAARQRDVCATDDATDESEGGMLHGVTVAARLQLEDSIALRNQAEALLGRLPT</sequence>
<reference evidence="2" key="1">
    <citation type="submission" date="2021-01" db="EMBL/GenBank/DDBJ databases">
        <title>Phytophthora aleatoria, a newly-described species from Pinus radiata is distinct from Phytophthora cactorum isolates based on comparative genomics.</title>
        <authorList>
            <person name="Mcdougal R."/>
            <person name="Panda P."/>
            <person name="Williams N."/>
            <person name="Studholme D.J."/>
        </authorList>
    </citation>
    <scope>NUCLEOTIDE SEQUENCE</scope>
    <source>
        <strain evidence="2">NZFS 3830</strain>
    </source>
</reference>
<dbReference type="EMBL" id="JAENGZ010000013">
    <property type="protein sequence ID" value="KAG6973901.1"/>
    <property type="molecule type" value="Genomic_DNA"/>
</dbReference>
<feature type="region of interest" description="Disordered" evidence="1">
    <location>
        <begin position="1"/>
        <end position="156"/>
    </location>
</feature>
<proteinExistence type="predicted"/>
<feature type="compositionally biased region" description="Basic and acidic residues" evidence="1">
    <location>
        <begin position="28"/>
        <end position="38"/>
    </location>
</feature>
<feature type="compositionally biased region" description="Acidic residues" evidence="1">
    <location>
        <begin position="112"/>
        <end position="124"/>
    </location>
</feature>
<dbReference type="AlphaFoldDB" id="A0A8T1V4B3"/>
<accession>A0A8T1V4B3</accession>
<dbReference type="Proteomes" id="UP000688947">
    <property type="component" value="Unassembled WGS sequence"/>
</dbReference>
<comment type="caution">
    <text evidence="2">The sequence shown here is derived from an EMBL/GenBank/DDBJ whole genome shotgun (WGS) entry which is preliminary data.</text>
</comment>
<feature type="compositionally biased region" description="Basic and acidic residues" evidence="1">
    <location>
        <begin position="102"/>
        <end position="111"/>
    </location>
</feature>
<feature type="compositionally biased region" description="Acidic residues" evidence="1">
    <location>
        <begin position="44"/>
        <end position="53"/>
    </location>
</feature>
<gene>
    <name evidence="2" type="ORF">JG687_00000629</name>
</gene>
<organism evidence="2 3">
    <name type="scientific">Phytophthora cactorum</name>
    <dbReference type="NCBI Taxonomy" id="29920"/>
    <lineage>
        <taxon>Eukaryota</taxon>
        <taxon>Sar</taxon>
        <taxon>Stramenopiles</taxon>
        <taxon>Oomycota</taxon>
        <taxon>Peronosporomycetes</taxon>
        <taxon>Peronosporales</taxon>
        <taxon>Peronosporaceae</taxon>
        <taxon>Phytophthora</taxon>
    </lineage>
</organism>
<dbReference type="OrthoDB" id="117784at2759"/>
<feature type="compositionally biased region" description="Gly residues" evidence="1">
    <location>
        <begin position="92"/>
        <end position="101"/>
    </location>
</feature>
<evidence type="ECO:0000256" key="1">
    <source>
        <dbReference type="SAM" id="MobiDB-lite"/>
    </source>
</evidence>